<evidence type="ECO:0000256" key="1">
    <source>
        <dbReference type="SAM" id="MobiDB-lite"/>
    </source>
</evidence>
<evidence type="ECO:0000313" key="2">
    <source>
        <dbReference type="EMBL" id="KTB28677.1"/>
    </source>
</evidence>
<dbReference type="Proteomes" id="UP000054988">
    <property type="component" value="Unassembled WGS sequence"/>
</dbReference>
<evidence type="ECO:0000313" key="3">
    <source>
        <dbReference type="Proteomes" id="UP000054988"/>
    </source>
</evidence>
<dbReference type="EMBL" id="LATX01002469">
    <property type="protein sequence ID" value="KTB28677.1"/>
    <property type="molecule type" value="Genomic_DNA"/>
</dbReference>
<comment type="caution">
    <text evidence="2">The sequence shown here is derived from an EMBL/GenBank/DDBJ whole genome shotgun (WGS) entry which is preliminary data.</text>
</comment>
<name>A0A0W0EXG1_MONRR</name>
<feature type="region of interest" description="Disordered" evidence="1">
    <location>
        <begin position="254"/>
        <end position="324"/>
    </location>
</feature>
<dbReference type="AlphaFoldDB" id="A0A0W0EXG1"/>
<sequence length="324" mass="35062">MWDIWVADGFKAIRFMPEYGFKPQAPTHISSLNAAALKLYVSILSVLTGIDTDTIDQMSQCMSQLLLIQSVSPLHYVIIYSTIVHSGLLKDVLELCFHACSHGSHMDGQQSPAAQISAVSTFVNDEQWTIKMGLTGSEGRWWSGSWSEGDILAIIGSRPSATLLEKFAQKLADSIIQGEIFVSNWDPSPGAEIKLTLAPGSKKPMHVPLTEISTAEAACFAANLFSVIALQAQSRKCQLHGTSIPSGASLSFVSTNAPSASSKSELPKVRTTLNSKRKEPSPSPEFEPESRGHPASRPMKGASLANPNKKARKYQAIEFGSDED</sequence>
<reference evidence="2 3" key="1">
    <citation type="submission" date="2015-12" db="EMBL/GenBank/DDBJ databases">
        <title>Draft genome sequence of Moniliophthora roreri, the causal agent of frosty pod rot of cacao.</title>
        <authorList>
            <person name="Aime M.C."/>
            <person name="Diaz-Valderrama J.R."/>
            <person name="Kijpornyongpan T."/>
            <person name="Phillips-Mora W."/>
        </authorList>
    </citation>
    <scope>NUCLEOTIDE SEQUENCE [LARGE SCALE GENOMIC DNA]</scope>
    <source>
        <strain evidence="2 3">MCA 2952</strain>
    </source>
</reference>
<proteinExistence type="predicted"/>
<feature type="compositionally biased region" description="Polar residues" evidence="1">
    <location>
        <begin position="254"/>
        <end position="264"/>
    </location>
</feature>
<accession>A0A0W0EXG1</accession>
<organism evidence="2 3">
    <name type="scientific">Moniliophthora roreri</name>
    <name type="common">Frosty pod rot fungus</name>
    <name type="synonym">Monilia roreri</name>
    <dbReference type="NCBI Taxonomy" id="221103"/>
    <lineage>
        <taxon>Eukaryota</taxon>
        <taxon>Fungi</taxon>
        <taxon>Dikarya</taxon>
        <taxon>Basidiomycota</taxon>
        <taxon>Agaricomycotina</taxon>
        <taxon>Agaricomycetes</taxon>
        <taxon>Agaricomycetidae</taxon>
        <taxon>Agaricales</taxon>
        <taxon>Marasmiineae</taxon>
        <taxon>Marasmiaceae</taxon>
        <taxon>Moniliophthora</taxon>
    </lineage>
</organism>
<protein>
    <submittedName>
        <fullName evidence="2">Uncharacterized protein</fullName>
    </submittedName>
</protein>
<gene>
    <name evidence="2" type="ORF">WG66_18880</name>
</gene>